<evidence type="ECO:0008006" key="8">
    <source>
        <dbReference type="Google" id="ProtNLM"/>
    </source>
</evidence>
<feature type="transmembrane region" description="Helical" evidence="5">
    <location>
        <begin position="74"/>
        <end position="92"/>
    </location>
</feature>
<evidence type="ECO:0000256" key="1">
    <source>
        <dbReference type="ARBA" id="ARBA00004141"/>
    </source>
</evidence>
<protein>
    <recommendedName>
        <fullName evidence="8">DoxX family protein</fullName>
    </recommendedName>
</protein>
<dbReference type="Proteomes" id="UP000232673">
    <property type="component" value="Unassembled WGS sequence"/>
</dbReference>
<feature type="transmembrane region" description="Helical" evidence="5">
    <location>
        <begin position="7"/>
        <end position="26"/>
    </location>
</feature>
<keyword evidence="4 5" id="KW-0472">Membrane</keyword>
<evidence type="ECO:0000256" key="4">
    <source>
        <dbReference type="ARBA" id="ARBA00023136"/>
    </source>
</evidence>
<sequence length="123" mass="14223">MNVLRQLIHWIAYGYLVYAFGYASLFKVFQKPSMMENMEAFGFGKIWTLIIGYGELLGVLGLILGIWMHHVKNLSTIWLFAFAIGALMVHFSHGDYKYFYTALFCCISCFIVLLTDENFKLIL</sequence>
<name>A0A2N0U1F2_9FLAO</name>
<evidence type="ECO:0000256" key="3">
    <source>
        <dbReference type="ARBA" id="ARBA00022989"/>
    </source>
</evidence>
<dbReference type="RefSeq" id="WP_079713556.1">
    <property type="nucleotide sequence ID" value="NZ_FUZC01000010.1"/>
</dbReference>
<feature type="transmembrane region" description="Helical" evidence="5">
    <location>
        <begin position="46"/>
        <end position="67"/>
    </location>
</feature>
<reference evidence="6 7" key="1">
    <citation type="submission" date="2015-10" db="EMBL/GenBank/DDBJ databases">
        <title>Draft genome sequence of Salegentibacter salinarum KCTC 12975.</title>
        <authorList>
            <person name="Lin W."/>
            <person name="Zheng Q."/>
        </authorList>
    </citation>
    <scope>NUCLEOTIDE SEQUENCE [LARGE SCALE GENOMIC DNA]</scope>
    <source>
        <strain evidence="6 7">KCTC 12975</strain>
    </source>
</reference>
<accession>A0A2N0U1F2</accession>
<comment type="caution">
    <text evidence="6">The sequence shown here is derived from an EMBL/GenBank/DDBJ whole genome shotgun (WGS) entry which is preliminary data.</text>
</comment>
<organism evidence="6 7">
    <name type="scientific">Salegentibacter salinarum</name>
    <dbReference type="NCBI Taxonomy" id="447422"/>
    <lineage>
        <taxon>Bacteria</taxon>
        <taxon>Pseudomonadati</taxon>
        <taxon>Bacteroidota</taxon>
        <taxon>Flavobacteriia</taxon>
        <taxon>Flavobacteriales</taxon>
        <taxon>Flavobacteriaceae</taxon>
        <taxon>Salegentibacter</taxon>
    </lineage>
</organism>
<keyword evidence="2 5" id="KW-0812">Transmembrane</keyword>
<dbReference type="Pfam" id="PF13564">
    <property type="entry name" value="DoxX_2"/>
    <property type="match status" value="1"/>
</dbReference>
<comment type="subcellular location">
    <subcellularLocation>
        <location evidence="1">Membrane</location>
        <topology evidence="1">Multi-pass membrane protein</topology>
    </subcellularLocation>
</comment>
<keyword evidence="7" id="KW-1185">Reference proteome</keyword>
<evidence type="ECO:0000313" key="6">
    <source>
        <dbReference type="EMBL" id="PKD20832.1"/>
    </source>
</evidence>
<evidence type="ECO:0000256" key="2">
    <source>
        <dbReference type="ARBA" id="ARBA00022692"/>
    </source>
</evidence>
<dbReference type="OrthoDB" id="962268at2"/>
<dbReference type="GO" id="GO:0016020">
    <property type="term" value="C:membrane"/>
    <property type="evidence" value="ECO:0007669"/>
    <property type="project" value="UniProtKB-SubCell"/>
</dbReference>
<dbReference type="InterPro" id="IPR032808">
    <property type="entry name" value="DoxX"/>
</dbReference>
<proteinExistence type="predicted"/>
<feature type="transmembrane region" description="Helical" evidence="5">
    <location>
        <begin position="98"/>
        <end position="115"/>
    </location>
</feature>
<dbReference type="AlphaFoldDB" id="A0A2N0U1F2"/>
<evidence type="ECO:0000313" key="7">
    <source>
        <dbReference type="Proteomes" id="UP000232673"/>
    </source>
</evidence>
<evidence type="ECO:0000256" key="5">
    <source>
        <dbReference type="SAM" id="Phobius"/>
    </source>
</evidence>
<dbReference type="EMBL" id="LKTS01000003">
    <property type="protein sequence ID" value="PKD20832.1"/>
    <property type="molecule type" value="Genomic_DNA"/>
</dbReference>
<gene>
    <name evidence="6" type="ORF">APR41_12375</name>
</gene>
<keyword evidence="3 5" id="KW-1133">Transmembrane helix</keyword>